<reference evidence="2" key="2">
    <citation type="journal article" date="2024" name="Plant">
        <title>Genomic evolution and insights into agronomic trait innovations of Sesamum species.</title>
        <authorList>
            <person name="Miao H."/>
            <person name="Wang L."/>
            <person name="Qu L."/>
            <person name="Liu H."/>
            <person name="Sun Y."/>
            <person name="Le M."/>
            <person name="Wang Q."/>
            <person name="Wei S."/>
            <person name="Zheng Y."/>
            <person name="Lin W."/>
            <person name="Duan Y."/>
            <person name="Cao H."/>
            <person name="Xiong S."/>
            <person name="Wang X."/>
            <person name="Wei L."/>
            <person name="Li C."/>
            <person name="Ma Q."/>
            <person name="Ju M."/>
            <person name="Zhao R."/>
            <person name="Li G."/>
            <person name="Mu C."/>
            <person name="Tian Q."/>
            <person name="Mei H."/>
            <person name="Zhang T."/>
            <person name="Gao T."/>
            <person name="Zhang H."/>
        </authorList>
    </citation>
    <scope>NUCLEOTIDE SEQUENCE</scope>
    <source>
        <strain evidence="2">G02</strain>
    </source>
</reference>
<sequence length="83" mass="8950">MLLWFHASVTSRNTYIARLQHAVVGVKTVKGMADTTADKRACCSCVKAAANRCAELKDVAAQSLPTKCGIQMDVPISRSVHCD</sequence>
<reference evidence="2" key="1">
    <citation type="submission" date="2020-06" db="EMBL/GenBank/DDBJ databases">
        <authorList>
            <person name="Li T."/>
            <person name="Hu X."/>
            <person name="Zhang T."/>
            <person name="Song X."/>
            <person name="Zhang H."/>
            <person name="Dai N."/>
            <person name="Sheng W."/>
            <person name="Hou X."/>
            <person name="Wei L."/>
        </authorList>
    </citation>
    <scope>NUCLEOTIDE SEQUENCE</scope>
    <source>
        <strain evidence="2">G02</strain>
        <tissue evidence="2">Leaf</tissue>
    </source>
</reference>
<dbReference type="EMBL" id="JACGWJ010000008">
    <property type="protein sequence ID" value="KAL0404585.1"/>
    <property type="molecule type" value="Genomic_DNA"/>
</dbReference>
<organism evidence="2">
    <name type="scientific">Sesamum radiatum</name>
    <name type="common">Black benniseed</name>
    <dbReference type="NCBI Taxonomy" id="300843"/>
    <lineage>
        <taxon>Eukaryota</taxon>
        <taxon>Viridiplantae</taxon>
        <taxon>Streptophyta</taxon>
        <taxon>Embryophyta</taxon>
        <taxon>Tracheophyta</taxon>
        <taxon>Spermatophyta</taxon>
        <taxon>Magnoliopsida</taxon>
        <taxon>eudicotyledons</taxon>
        <taxon>Gunneridae</taxon>
        <taxon>Pentapetalae</taxon>
        <taxon>asterids</taxon>
        <taxon>lamiids</taxon>
        <taxon>Lamiales</taxon>
        <taxon>Pedaliaceae</taxon>
        <taxon>Sesamum</taxon>
    </lineage>
</organism>
<evidence type="ECO:0000313" key="2">
    <source>
        <dbReference type="EMBL" id="KAL0404585.1"/>
    </source>
</evidence>
<evidence type="ECO:0000256" key="1">
    <source>
        <dbReference type="ARBA" id="ARBA00009748"/>
    </source>
</evidence>
<comment type="similarity">
    <text evidence="1">Belongs to the plant LTP family.</text>
</comment>
<protein>
    <submittedName>
        <fullName evidence="2">Non-specific lipid-transfer protein A</fullName>
    </submittedName>
</protein>
<dbReference type="Gene3D" id="1.10.110.10">
    <property type="entry name" value="Plant lipid-transfer and hydrophobic proteins"/>
    <property type="match status" value="1"/>
</dbReference>
<name>A0AAW2TIE4_SESRA</name>
<dbReference type="SUPFAM" id="SSF47699">
    <property type="entry name" value="Bifunctional inhibitor/lipid-transfer protein/seed storage 2S albumin"/>
    <property type="match status" value="1"/>
</dbReference>
<dbReference type="InterPro" id="IPR000528">
    <property type="entry name" value="Plant_nsLTP"/>
</dbReference>
<comment type="caution">
    <text evidence="2">The sequence shown here is derived from an EMBL/GenBank/DDBJ whole genome shotgun (WGS) entry which is preliminary data.</text>
</comment>
<gene>
    <name evidence="2" type="ORF">Sradi_2099300</name>
</gene>
<feature type="non-terminal residue" evidence="2">
    <location>
        <position position="83"/>
    </location>
</feature>
<proteinExistence type="inferred from homology"/>
<dbReference type="PANTHER" id="PTHR33076">
    <property type="entry name" value="NON-SPECIFIC LIPID-TRANSFER PROTEIN 2-RELATED"/>
    <property type="match status" value="1"/>
</dbReference>
<dbReference type="GO" id="GO:0006869">
    <property type="term" value="P:lipid transport"/>
    <property type="evidence" value="ECO:0007669"/>
    <property type="project" value="InterPro"/>
</dbReference>
<dbReference type="InterPro" id="IPR036312">
    <property type="entry name" value="Bifun_inhib/LTP/seed_sf"/>
</dbReference>
<dbReference type="GO" id="GO:0008289">
    <property type="term" value="F:lipid binding"/>
    <property type="evidence" value="ECO:0007669"/>
    <property type="project" value="InterPro"/>
</dbReference>
<dbReference type="PRINTS" id="PR00382">
    <property type="entry name" value="LIPIDTRNSFER"/>
</dbReference>
<accession>A0AAW2TIE4</accession>
<dbReference type="AlphaFoldDB" id="A0AAW2TIE4"/>